<evidence type="ECO:0000256" key="1">
    <source>
        <dbReference type="SAM" id="MobiDB-lite"/>
    </source>
</evidence>
<dbReference type="PANTHER" id="PTHR28094">
    <property type="entry name" value="MEIOTICALLY UP-REGULATED GENE 113 PROTEIN"/>
    <property type="match status" value="1"/>
</dbReference>
<gene>
    <name evidence="3" type="ORF">K490DRAFT_43146</name>
</gene>
<dbReference type="PANTHER" id="PTHR28094:SF2">
    <property type="entry name" value="BACTERIOPHAGE T5 ORF172 DNA-BINDING DOMAIN-CONTAINING PROTEIN"/>
    <property type="match status" value="1"/>
</dbReference>
<organism evidence="3 4">
    <name type="scientific">Saccharata proteae CBS 121410</name>
    <dbReference type="NCBI Taxonomy" id="1314787"/>
    <lineage>
        <taxon>Eukaryota</taxon>
        <taxon>Fungi</taxon>
        <taxon>Dikarya</taxon>
        <taxon>Ascomycota</taxon>
        <taxon>Pezizomycotina</taxon>
        <taxon>Dothideomycetes</taxon>
        <taxon>Dothideomycetes incertae sedis</taxon>
        <taxon>Botryosphaeriales</taxon>
        <taxon>Saccharataceae</taxon>
        <taxon>Saccharata</taxon>
    </lineage>
</organism>
<sequence>LFTSRWSDMTGLVKRNDSKNPATTCKGVTNSGRPCRRDIAAARASKAGVLAVAAVDDGEGAAAFFCWQHKDQAEQLKQAQPALNSGGRQDETRIYPLQQKSSIDTLMGRLGVLDEEEDEGKKRRRMRTSKQNAAGGHHMQRPPTWNQVQGPLMSVPSDVMASNAPYARPTSRPSSKQKHRGFWASLCCGAADEDEDYYESNNRPSSSSPTGRNLSFIPAELSPQTASSLVAELSKPISAHDEPGFIYIFWLTESVSPSQTRPSERDASSLLSPPNTPKNRRSSSNSNTNKSPAPDPDALLRQHSVRVGSSATRSRGLDTTASESQGKRHILLKIGRANNVHRRMNEWKHQCGYAPTLVRFYPYTNSPTKSSPDSSTAVKRIPYAHKVERLVHIELGSQRVLRECEHCGRQHREWFEVEATREGVRGVDEVVRRWVRWAEGV</sequence>
<dbReference type="InterPro" id="IPR053006">
    <property type="entry name" value="Meiosis_regulatory"/>
</dbReference>
<dbReference type="SMART" id="SM00974">
    <property type="entry name" value="T5orf172"/>
    <property type="match status" value="1"/>
</dbReference>
<accession>A0A9P4HVL7</accession>
<feature type="non-terminal residue" evidence="3">
    <location>
        <position position="1"/>
    </location>
</feature>
<feature type="compositionally biased region" description="Polar residues" evidence="1">
    <location>
        <begin position="307"/>
        <end position="324"/>
    </location>
</feature>
<feature type="domain" description="Bacteriophage T5 Orf172 DNA-binding" evidence="2">
    <location>
        <begin position="326"/>
        <end position="434"/>
    </location>
</feature>
<name>A0A9P4HVL7_9PEZI</name>
<dbReference type="EMBL" id="ML978722">
    <property type="protein sequence ID" value="KAF2086869.1"/>
    <property type="molecule type" value="Genomic_DNA"/>
</dbReference>
<feature type="region of interest" description="Disordered" evidence="1">
    <location>
        <begin position="114"/>
        <end position="143"/>
    </location>
</feature>
<dbReference type="OrthoDB" id="2417614at2759"/>
<feature type="region of interest" description="Disordered" evidence="1">
    <location>
        <begin position="195"/>
        <end position="216"/>
    </location>
</feature>
<protein>
    <submittedName>
        <fullName evidence="3">DUF1766-domain-containing protein</fullName>
    </submittedName>
</protein>
<evidence type="ECO:0000259" key="2">
    <source>
        <dbReference type="SMART" id="SM00974"/>
    </source>
</evidence>
<comment type="caution">
    <text evidence="3">The sequence shown here is derived from an EMBL/GenBank/DDBJ whole genome shotgun (WGS) entry which is preliminary data.</text>
</comment>
<feature type="compositionally biased region" description="Polar residues" evidence="1">
    <location>
        <begin position="199"/>
        <end position="213"/>
    </location>
</feature>
<reference evidence="3" key="1">
    <citation type="journal article" date="2020" name="Stud. Mycol.">
        <title>101 Dothideomycetes genomes: a test case for predicting lifestyles and emergence of pathogens.</title>
        <authorList>
            <person name="Haridas S."/>
            <person name="Albert R."/>
            <person name="Binder M."/>
            <person name="Bloem J."/>
            <person name="Labutti K."/>
            <person name="Salamov A."/>
            <person name="Andreopoulos B."/>
            <person name="Baker S."/>
            <person name="Barry K."/>
            <person name="Bills G."/>
            <person name="Bluhm B."/>
            <person name="Cannon C."/>
            <person name="Castanera R."/>
            <person name="Culley D."/>
            <person name="Daum C."/>
            <person name="Ezra D."/>
            <person name="Gonzalez J."/>
            <person name="Henrissat B."/>
            <person name="Kuo A."/>
            <person name="Liang C."/>
            <person name="Lipzen A."/>
            <person name="Lutzoni F."/>
            <person name="Magnuson J."/>
            <person name="Mondo S."/>
            <person name="Nolan M."/>
            <person name="Ohm R."/>
            <person name="Pangilinan J."/>
            <person name="Park H.-J."/>
            <person name="Ramirez L."/>
            <person name="Alfaro M."/>
            <person name="Sun H."/>
            <person name="Tritt A."/>
            <person name="Yoshinaga Y."/>
            <person name="Zwiers L.-H."/>
            <person name="Turgeon B."/>
            <person name="Goodwin S."/>
            <person name="Spatafora J."/>
            <person name="Crous P."/>
            <person name="Grigoriev I."/>
        </authorList>
    </citation>
    <scope>NUCLEOTIDE SEQUENCE</scope>
    <source>
        <strain evidence="3">CBS 121410</strain>
    </source>
</reference>
<dbReference type="InterPro" id="IPR018306">
    <property type="entry name" value="Phage_T5_Orf172_DNA-bd"/>
</dbReference>
<feature type="region of interest" description="Disordered" evidence="1">
    <location>
        <begin position="258"/>
        <end position="325"/>
    </location>
</feature>
<keyword evidence="4" id="KW-1185">Reference proteome</keyword>
<dbReference type="AlphaFoldDB" id="A0A9P4HVL7"/>
<proteinExistence type="predicted"/>
<feature type="compositionally biased region" description="Low complexity" evidence="1">
    <location>
        <begin position="282"/>
        <end position="292"/>
    </location>
</feature>
<evidence type="ECO:0000313" key="3">
    <source>
        <dbReference type="EMBL" id="KAF2086869.1"/>
    </source>
</evidence>
<dbReference type="Proteomes" id="UP000799776">
    <property type="component" value="Unassembled WGS sequence"/>
</dbReference>
<dbReference type="Pfam" id="PF10544">
    <property type="entry name" value="T5orf172"/>
    <property type="match status" value="1"/>
</dbReference>
<evidence type="ECO:0000313" key="4">
    <source>
        <dbReference type="Proteomes" id="UP000799776"/>
    </source>
</evidence>